<protein>
    <submittedName>
        <fullName evidence="2">Uncharacterized protein</fullName>
    </submittedName>
</protein>
<evidence type="ECO:0000256" key="1">
    <source>
        <dbReference type="SAM" id="MobiDB-lite"/>
    </source>
</evidence>
<sequence length="126" mass="13882">MVKWQHRGVRDPEVRSGEPHRHIEHAGPLGSLGLNGAGDTADDLFRLMEVLVRQAADVAPLDLIGHVNYKSVMPDLNGLSLLGIAVREGSKLKQISCELKKRVVADWKRAEGNELSAIEKISKLEQ</sequence>
<gene>
    <name evidence="2" type="ORF">F511_08951</name>
</gene>
<reference evidence="2 3" key="1">
    <citation type="journal article" date="2015" name="Proc. Natl. Acad. Sci. U.S.A.">
        <title>The resurrection genome of Boea hygrometrica: A blueprint for survival of dehydration.</title>
        <authorList>
            <person name="Xiao L."/>
            <person name="Yang G."/>
            <person name="Zhang L."/>
            <person name="Yang X."/>
            <person name="Zhao S."/>
            <person name="Ji Z."/>
            <person name="Zhou Q."/>
            <person name="Hu M."/>
            <person name="Wang Y."/>
            <person name="Chen M."/>
            <person name="Xu Y."/>
            <person name="Jin H."/>
            <person name="Xiao X."/>
            <person name="Hu G."/>
            <person name="Bao F."/>
            <person name="Hu Y."/>
            <person name="Wan P."/>
            <person name="Li L."/>
            <person name="Deng X."/>
            <person name="Kuang T."/>
            <person name="Xiang C."/>
            <person name="Zhu J.K."/>
            <person name="Oliver M.J."/>
            <person name="He Y."/>
        </authorList>
    </citation>
    <scope>NUCLEOTIDE SEQUENCE [LARGE SCALE GENOMIC DNA]</scope>
    <source>
        <strain evidence="3">cv. XS01</strain>
    </source>
</reference>
<evidence type="ECO:0000313" key="3">
    <source>
        <dbReference type="Proteomes" id="UP000250235"/>
    </source>
</evidence>
<accession>A0A2Z7CRC1</accession>
<proteinExistence type="predicted"/>
<feature type="region of interest" description="Disordered" evidence="1">
    <location>
        <begin position="1"/>
        <end position="35"/>
    </location>
</feature>
<name>A0A2Z7CRC1_9LAMI</name>
<dbReference type="EMBL" id="KQ992999">
    <property type="protein sequence ID" value="KZV49630.1"/>
    <property type="molecule type" value="Genomic_DNA"/>
</dbReference>
<evidence type="ECO:0000313" key="2">
    <source>
        <dbReference type="EMBL" id="KZV49630.1"/>
    </source>
</evidence>
<dbReference type="Proteomes" id="UP000250235">
    <property type="component" value="Unassembled WGS sequence"/>
</dbReference>
<dbReference type="AlphaFoldDB" id="A0A2Z7CRC1"/>
<feature type="compositionally biased region" description="Basic and acidic residues" evidence="1">
    <location>
        <begin position="8"/>
        <end position="25"/>
    </location>
</feature>
<organism evidence="2 3">
    <name type="scientific">Dorcoceras hygrometricum</name>
    <dbReference type="NCBI Taxonomy" id="472368"/>
    <lineage>
        <taxon>Eukaryota</taxon>
        <taxon>Viridiplantae</taxon>
        <taxon>Streptophyta</taxon>
        <taxon>Embryophyta</taxon>
        <taxon>Tracheophyta</taxon>
        <taxon>Spermatophyta</taxon>
        <taxon>Magnoliopsida</taxon>
        <taxon>eudicotyledons</taxon>
        <taxon>Gunneridae</taxon>
        <taxon>Pentapetalae</taxon>
        <taxon>asterids</taxon>
        <taxon>lamiids</taxon>
        <taxon>Lamiales</taxon>
        <taxon>Gesneriaceae</taxon>
        <taxon>Didymocarpoideae</taxon>
        <taxon>Trichosporeae</taxon>
        <taxon>Loxocarpinae</taxon>
        <taxon>Dorcoceras</taxon>
    </lineage>
</organism>
<keyword evidence="3" id="KW-1185">Reference proteome</keyword>